<evidence type="ECO:0000313" key="1">
    <source>
        <dbReference type="EMBL" id="KAA6355513.1"/>
    </source>
</evidence>
<dbReference type="AlphaFoldDB" id="A0A5J4TCK6"/>
<comment type="caution">
    <text evidence="1">The sequence shown here is derived from an EMBL/GenBank/DDBJ whole genome shotgun (WGS) entry which is preliminary data.</text>
</comment>
<evidence type="ECO:0000313" key="2">
    <source>
        <dbReference type="Proteomes" id="UP000324800"/>
    </source>
</evidence>
<reference evidence="1 2" key="1">
    <citation type="submission" date="2019-03" db="EMBL/GenBank/DDBJ databases">
        <title>Single cell metagenomics reveals metabolic interactions within the superorganism composed of flagellate Streblomastix strix and complex community of Bacteroidetes bacteria on its surface.</title>
        <authorList>
            <person name="Treitli S.C."/>
            <person name="Kolisko M."/>
            <person name="Husnik F."/>
            <person name="Keeling P."/>
            <person name="Hampl V."/>
        </authorList>
    </citation>
    <scope>NUCLEOTIDE SEQUENCE [LARGE SCALE GENOMIC DNA]</scope>
    <source>
        <strain evidence="1">ST1C</strain>
    </source>
</reference>
<protein>
    <submittedName>
        <fullName evidence="1">Uncharacterized protein</fullName>
    </submittedName>
</protein>
<gene>
    <name evidence="1" type="ORF">EZS28_048959</name>
</gene>
<organism evidence="1 2">
    <name type="scientific">Streblomastix strix</name>
    <dbReference type="NCBI Taxonomy" id="222440"/>
    <lineage>
        <taxon>Eukaryota</taxon>
        <taxon>Metamonada</taxon>
        <taxon>Preaxostyla</taxon>
        <taxon>Oxymonadida</taxon>
        <taxon>Streblomastigidae</taxon>
        <taxon>Streblomastix</taxon>
    </lineage>
</organism>
<proteinExistence type="predicted"/>
<feature type="non-terminal residue" evidence="1">
    <location>
        <position position="73"/>
    </location>
</feature>
<dbReference type="EMBL" id="SNRW01034502">
    <property type="protein sequence ID" value="KAA6355513.1"/>
    <property type="molecule type" value="Genomic_DNA"/>
</dbReference>
<dbReference type="Proteomes" id="UP000324800">
    <property type="component" value="Unassembled WGS sequence"/>
</dbReference>
<sequence>MTSLARRLAEIVRATLDLQSVKTDIINLNTEALKYFQESRNDDGKILWWNVAKERTATPEYCSRLRKQVLAVQ</sequence>
<name>A0A5J4TCK6_9EUKA</name>
<accession>A0A5J4TCK6</accession>